<protein>
    <submittedName>
        <fullName evidence="1">Uncharacterized protein</fullName>
    </submittedName>
</protein>
<gene>
    <name evidence="1" type="ORF">CCMP2556_LOCUS46215</name>
    <name evidence="2" type="ORF">CCMP2556_LOCUS46284</name>
</gene>
<sequence length="100" mass="11215">MPVSVLVLVSRAASRLAARHEGELKHWQSLAPSRRGQAGLDDEIFYTGFLQEGIIQSGLQDGVIQCFSEAMAVLLLVELSWAMQHFTAWMRDSSTLRFLH</sequence>
<name>A0ABP0R9S2_9DINO</name>
<comment type="caution">
    <text evidence="1">The sequence shown here is derived from an EMBL/GenBank/DDBJ whole genome shotgun (WGS) entry which is preliminary data.</text>
</comment>
<proteinExistence type="predicted"/>
<accession>A0ABP0R9S2</accession>
<evidence type="ECO:0000313" key="3">
    <source>
        <dbReference type="Proteomes" id="UP001642484"/>
    </source>
</evidence>
<reference evidence="1 3" key="1">
    <citation type="submission" date="2024-02" db="EMBL/GenBank/DDBJ databases">
        <authorList>
            <person name="Chen Y."/>
            <person name="Shah S."/>
            <person name="Dougan E. K."/>
            <person name="Thang M."/>
            <person name="Chan C."/>
        </authorList>
    </citation>
    <scope>NUCLEOTIDE SEQUENCE [LARGE SCALE GENOMIC DNA]</scope>
</reference>
<evidence type="ECO:0000313" key="2">
    <source>
        <dbReference type="EMBL" id="CAK9097533.1"/>
    </source>
</evidence>
<evidence type="ECO:0000313" key="1">
    <source>
        <dbReference type="EMBL" id="CAK9097336.1"/>
    </source>
</evidence>
<organism evidence="1 3">
    <name type="scientific">Durusdinium trenchii</name>
    <dbReference type="NCBI Taxonomy" id="1381693"/>
    <lineage>
        <taxon>Eukaryota</taxon>
        <taxon>Sar</taxon>
        <taxon>Alveolata</taxon>
        <taxon>Dinophyceae</taxon>
        <taxon>Suessiales</taxon>
        <taxon>Symbiodiniaceae</taxon>
        <taxon>Durusdinium</taxon>
    </lineage>
</organism>
<dbReference type="EMBL" id="CAXAMN010025717">
    <property type="protein sequence ID" value="CAK9097336.1"/>
    <property type="molecule type" value="Genomic_DNA"/>
</dbReference>
<keyword evidence="3" id="KW-1185">Reference proteome</keyword>
<dbReference type="Proteomes" id="UP001642484">
    <property type="component" value="Unassembled WGS sequence"/>
</dbReference>
<dbReference type="EMBL" id="CAXAMN010025750">
    <property type="protein sequence ID" value="CAK9097533.1"/>
    <property type="molecule type" value="Genomic_DNA"/>
</dbReference>